<dbReference type="Proteomes" id="UP000609172">
    <property type="component" value="Unassembled WGS sequence"/>
</dbReference>
<sequence length="537" mass="59547">MLNTSFFKKIAFAASVILFCSCDKDYNVVGSDIIGDNDFDFEIYSSNLLAYNEKVPAVASNNLASNSLGIYDDPAFGTQTANFVTQVQLSSYAPVIGENPEIESVVLTIPYFSHVTTVNEDGSSQYALDSISGAADGKLKLSVYESGYYLRNLDPSSDFQNQQLYYTDQNATIDSQKKGTRLNDSEDKTENDEFFFDKSQIVIKTTDPETEKETTSYRAPEMQLNLNKDYFQSKILNTSASNLASADVFTNYFRGLYFKVEKSGSSPSNLALMNFAEGQITITYKAKTESTTDDDTETEEKTIVLNLKGNTISLLEESNSNTNYTTATTSANTTVGDERLYIRGGQGAMSIIDLFDKSDVLGYDENGNTTGPNGVSDELDDLRLRYKKNQLLINEANLIFYIDTDKMANSNEPNNIYLYDLTNDQALVDFLTPSLYGGYITTDTTTKKGISYKIRITEYIRNLIKNTDSQNVTLGLVVSESQAILGFNPLKTANSLISQVPKSSVMSARGTVLYGSTNNVPEDKKLKLQIYYTKPNN</sequence>
<reference evidence="1" key="1">
    <citation type="submission" date="2020-12" db="EMBL/GenBank/DDBJ databases">
        <title>Bacterial novel species Flavobacterium sp. SE-1-e isolated from soil.</title>
        <authorList>
            <person name="Jung H.-Y."/>
        </authorList>
    </citation>
    <scope>NUCLEOTIDE SEQUENCE</scope>
    <source>
        <strain evidence="1">SE-1-e</strain>
    </source>
</reference>
<accession>A0A934UJJ4</accession>
<dbReference type="EMBL" id="JAEHFV010000002">
    <property type="protein sequence ID" value="MBK0369480.1"/>
    <property type="molecule type" value="Genomic_DNA"/>
</dbReference>
<dbReference type="Pfam" id="PF14092">
    <property type="entry name" value="DUF4270"/>
    <property type="match status" value="1"/>
</dbReference>
<gene>
    <name evidence="1" type="ORF">I5M07_06475</name>
</gene>
<proteinExistence type="predicted"/>
<protein>
    <submittedName>
        <fullName evidence="1">DUF4270 domain-containing protein</fullName>
    </submittedName>
</protein>
<organism evidence="1 2">
    <name type="scientific">Flavobacterium agrisoli</name>
    <dbReference type="NCBI Taxonomy" id="2793066"/>
    <lineage>
        <taxon>Bacteria</taxon>
        <taxon>Pseudomonadati</taxon>
        <taxon>Bacteroidota</taxon>
        <taxon>Flavobacteriia</taxon>
        <taxon>Flavobacteriales</taxon>
        <taxon>Flavobacteriaceae</taxon>
        <taxon>Flavobacterium</taxon>
    </lineage>
</organism>
<evidence type="ECO:0000313" key="2">
    <source>
        <dbReference type="Proteomes" id="UP000609172"/>
    </source>
</evidence>
<dbReference type="AlphaFoldDB" id="A0A934UJJ4"/>
<dbReference type="InterPro" id="IPR025366">
    <property type="entry name" value="DUF4270"/>
</dbReference>
<keyword evidence="2" id="KW-1185">Reference proteome</keyword>
<dbReference type="RefSeq" id="WP_200105403.1">
    <property type="nucleotide sequence ID" value="NZ_JAEHFV010000002.1"/>
</dbReference>
<evidence type="ECO:0000313" key="1">
    <source>
        <dbReference type="EMBL" id="MBK0369480.1"/>
    </source>
</evidence>
<name>A0A934UJJ4_9FLAO</name>
<comment type="caution">
    <text evidence="1">The sequence shown here is derived from an EMBL/GenBank/DDBJ whole genome shotgun (WGS) entry which is preliminary data.</text>
</comment>